<dbReference type="Gramene" id="KZM84559">
    <property type="protein sequence ID" value="KZM84559"/>
    <property type="gene ID" value="DCAR_028019"/>
</dbReference>
<dbReference type="EMBL" id="CP093350">
    <property type="protein sequence ID" value="WOH11916.1"/>
    <property type="molecule type" value="Genomic_DNA"/>
</dbReference>
<dbReference type="InterPro" id="IPR037185">
    <property type="entry name" value="EmrE-like"/>
</dbReference>
<evidence type="ECO:0000256" key="4">
    <source>
        <dbReference type="ARBA" id="ARBA00023136"/>
    </source>
</evidence>
<feature type="domain" description="Sugar phosphate transporter" evidence="5">
    <location>
        <begin position="100"/>
        <end position="213"/>
    </location>
</feature>
<dbReference type="SUPFAM" id="SSF103481">
    <property type="entry name" value="Multidrug resistance efflux transporter EmrE"/>
    <property type="match status" value="1"/>
</dbReference>
<evidence type="ECO:0000313" key="7">
    <source>
        <dbReference type="EMBL" id="WOH11916.1"/>
    </source>
</evidence>
<dbReference type="InterPro" id="IPR004853">
    <property type="entry name" value="Sugar_P_trans_dom"/>
</dbReference>
<evidence type="ECO:0000313" key="6">
    <source>
        <dbReference type="EMBL" id="KZM84559.1"/>
    </source>
</evidence>
<dbReference type="Pfam" id="PF03151">
    <property type="entry name" value="TPT"/>
    <property type="match status" value="1"/>
</dbReference>
<evidence type="ECO:0000256" key="3">
    <source>
        <dbReference type="ARBA" id="ARBA00022989"/>
    </source>
</evidence>
<name>A0A175YLU6_DAUCS</name>
<evidence type="ECO:0000259" key="5">
    <source>
        <dbReference type="Pfam" id="PF03151"/>
    </source>
</evidence>
<gene>
    <name evidence="6" type="ORF">DCAR_028019</name>
    <name evidence="7" type="ORF">DCAR_0831412</name>
</gene>
<dbReference type="InterPro" id="IPR050186">
    <property type="entry name" value="TPT_transporter"/>
</dbReference>
<dbReference type="GO" id="GO:0016020">
    <property type="term" value="C:membrane"/>
    <property type="evidence" value="ECO:0007669"/>
    <property type="project" value="UniProtKB-SubCell"/>
</dbReference>
<keyword evidence="8" id="KW-1185">Reference proteome</keyword>
<evidence type="ECO:0000313" key="8">
    <source>
        <dbReference type="Proteomes" id="UP000077755"/>
    </source>
</evidence>
<dbReference type="Proteomes" id="UP000077755">
    <property type="component" value="Chromosome 8"/>
</dbReference>
<reference evidence="7" key="2">
    <citation type="submission" date="2022-03" db="EMBL/GenBank/DDBJ databases">
        <title>Draft title - Genomic analysis of global carrot germplasm unveils the trajectory of domestication and the origin of high carotenoid orange carrot.</title>
        <authorList>
            <person name="Iorizzo M."/>
            <person name="Ellison S."/>
            <person name="Senalik D."/>
            <person name="Macko-Podgorni A."/>
            <person name="Grzebelus D."/>
            <person name="Bostan H."/>
            <person name="Rolling W."/>
            <person name="Curaba J."/>
            <person name="Simon P."/>
        </authorList>
    </citation>
    <scope>NUCLEOTIDE SEQUENCE</scope>
    <source>
        <tissue evidence="7">Leaf</tissue>
    </source>
</reference>
<dbReference type="AlphaFoldDB" id="A0A175YLU6"/>
<protein>
    <recommendedName>
        <fullName evidence="5">Sugar phosphate transporter domain-containing protein</fullName>
    </recommendedName>
</protein>
<evidence type="ECO:0000256" key="2">
    <source>
        <dbReference type="ARBA" id="ARBA00022692"/>
    </source>
</evidence>
<dbReference type="PANTHER" id="PTHR11132">
    <property type="entry name" value="SOLUTE CARRIER FAMILY 35"/>
    <property type="match status" value="1"/>
</dbReference>
<keyword evidence="2" id="KW-0812">Transmembrane</keyword>
<accession>A0A175YLU6</accession>
<comment type="subcellular location">
    <subcellularLocation>
        <location evidence="1">Membrane</location>
        <topology evidence="1">Multi-pass membrane protein</topology>
    </subcellularLocation>
</comment>
<dbReference type="EMBL" id="LNRQ01000008">
    <property type="protein sequence ID" value="KZM84559.1"/>
    <property type="molecule type" value="Genomic_DNA"/>
</dbReference>
<proteinExistence type="predicted"/>
<keyword evidence="4" id="KW-0472">Membrane</keyword>
<evidence type="ECO:0000256" key="1">
    <source>
        <dbReference type="ARBA" id="ARBA00004141"/>
    </source>
</evidence>
<reference evidence="6" key="1">
    <citation type="journal article" date="2016" name="Nat. Genet.">
        <title>A high-quality carrot genome assembly provides new insights into carotenoid accumulation and asterid genome evolution.</title>
        <authorList>
            <person name="Iorizzo M."/>
            <person name="Ellison S."/>
            <person name="Senalik D."/>
            <person name="Zeng P."/>
            <person name="Satapoomin P."/>
            <person name="Huang J."/>
            <person name="Bowman M."/>
            <person name="Iovene M."/>
            <person name="Sanseverino W."/>
            <person name="Cavagnaro P."/>
            <person name="Yildiz M."/>
            <person name="Macko-Podgorni A."/>
            <person name="Moranska E."/>
            <person name="Grzebelus E."/>
            <person name="Grzebelus D."/>
            <person name="Ashrafi H."/>
            <person name="Zheng Z."/>
            <person name="Cheng S."/>
            <person name="Spooner D."/>
            <person name="Van Deynze A."/>
            <person name="Simon P."/>
        </authorList>
    </citation>
    <scope>NUCLEOTIDE SEQUENCE [LARGE SCALE GENOMIC DNA]</scope>
    <source>
        <tissue evidence="6">Leaf</tissue>
    </source>
</reference>
<organism evidence="6">
    <name type="scientific">Daucus carota subsp. sativus</name>
    <name type="common">Carrot</name>
    <dbReference type="NCBI Taxonomy" id="79200"/>
    <lineage>
        <taxon>Eukaryota</taxon>
        <taxon>Viridiplantae</taxon>
        <taxon>Streptophyta</taxon>
        <taxon>Embryophyta</taxon>
        <taxon>Tracheophyta</taxon>
        <taxon>Spermatophyta</taxon>
        <taxon>Magnoliopsida</taxon>
        <taxon>eudicotyledons</taxon>
        <taxon>Gunneridae</taxon>
        <taxon>Pentapetalae</taxon>
        <taxon>asterids</taxon>
        <taxon>campanulids</taxon>
        <taxon>Apiales</taxon>
        <taxon>Apiaceae</taxon>
        <taxon>Apioideae</taxon>
        <taxon>Scandiceae</taxon>
        <taxon>Daucinae</taxon>
        <taxon>Daucus</taxon>
        <taxon>Daucus sect. Daucus</taxon>
    </lineage>
</organism>
<keyword evidence="3" id="KW-1133">Transmembrane helix</keyword>
<sequence length="254" mass="28003">MHRCIPTRQLPILSQLCIFSDAHNPPTLSHPCSSLHRYNPLTKSLTHTLSLSASPSPRFHSLQSSPPKLLAVERRSNSVQVKAAADSITESSDDEALVSKFKDTLLIAILPLAVVHALGNLSTNMSLGKVSVSFTHTIKAMEPFFSVVLSAMFLGEVPNIWIISSLIPIVGGVGLASMTEVSFNWAGFWSAMASNLTNQSRNVLSKKLMVKKESAGLNVNQVYTWSFIAAVCYHAYQQYDHYEHDIWKAEARVH</sequence>